<feature type="transmembrane region" description="Helical" evidence="11">
    <location>
        <begin position="39"/>
        <end position="59"/>
    </location>
</feature>
<dbReference type="AlphaFoldDB" id="A0A2V2NFS0"/>
<dbReference type="RefSeq" id="WP_109967432.1">
    <property type="nucleotide sequence ID" value="NZ_CP176093.1"/>
</dbReference>
<comment type="similarity">
    <text evidence="11">Belongs to the CDP-archaeol synthase family.</text>
</comment>
<dbReference type="EC" id="2.7.7.67" evidence="11"/>
<dbReference type="GO" id="GO:0043338">
    <property type="term" value="F:CDP-2,3-bis-(O-geranylgeranyl)-sn-glycerol synthase activity"/>
    <property type="evidence" value="ECO:0007669"/>
    <property type="project" value="UniProtKB-EC"/>
</dbReference>
<keyword evidence="4 11" id="KW-0812">Transmembrane</keyword>
<keyword evidence="9 11" id="KW-0594">Phospholipid biosynthesis</keyword>
<dbReference type="EMBL" id="QGMY01000002">
    <property type="protein sequence ID" value="PWR74153.1"/>
    <property type="molecule type" value="Genomic_DNA"/>
</dbReference>
<sequence>MLPAYVPNSAAAAVGGGIPIDGGHTWYDGKRILGDGKTIRGFFGGVACGCIIGILQIMAQGQPVFSMLPKLNIFSVLLLATGALVGDMVKSFFKRRAGIERGGKWPLVDQYDFVAGAFLFLFVGNPAFAFSVLTVPVIIAILIITPVLHRVVNIIGYKMGVKDVPW</sequence>
<dbReference type="UniPathway" id="UPA00940"/>
<evidence type="ECO:0000256" key="6">
    <source>
        <dbReference type="ARBA" id="ARBA00022989"/>
    </source>
</evidence>
<keyword evidence="10 11" id="KW-1208">Phospholipid metabolism</keyword>
<dbReference type="PANTHER" id="PTHR39650:SF1">
    <property type="entry name" value="CDP-ARCHAEOL SYNTHASE"/>
    <property type="match status" value="1"/>
</dbReference>
<dbReference type="GeneID" id="97549521"/>
<name>A0A2V2NFS0_9EURY</name>
<keyword evidence="8 11" id="KW-0472">Membrane</keyword>
<dbReference type="OrthoDB" id="45383at2157"/>
<dbReference type="HAMAP" id="MF_01117">
    <property type="entry name" value="CDP_archaeol_synth"/>
    <property type="match status" value="1"/>
</dbReference>
<evidence type="ECO:0000256" key="7">
    <source>
        <dbReference type="ARBA" id="ARBA00023098"/>
    </source>
</evidence>
<gene>
    <name evidence="11" type="primary">carS</name>
    <name evidence="12" type="ORF">DK846_03085</name>
</gene>
<evidence type="ECO:0000313" key="12">
    <source>
        <dbReference type="EMBL" id="PWR74153.1"/>
    </source>
</evidence>
<comment type="caution">
    <text evidence="12">The sequence shown here is derived from an EMBL/GenBank/DDBJ whole genome shotgun (WGS) entry which is preliminary data.</text>
</comment>
<organism evidence="12 13">
    <name type="scientific">Methanospirillum lacunae</name>
    <dbReference type="NCBI Taxonomy" id="668570"/>
    <lineage>
        <taxon>Archaea</taxon>
        <taxon>Methanobacteriati</taxon>
        <taxon>Methanobacteriota</taxon>
        <taxon>Stenosarchaea group</taxon>
        <taxon>Methanomicrobia</taxon>
        <taxon>Methanomicrobiales</taxon>
        <taxon>Methanospirillaceae</taxon>
        <taxon>Methanospirillum</taxon>
    </lineage>
</organism>
<comment type="pathway">
    <text evidence="11">Membrane lipid metabolism; glycerophospholipid metabolism.</text>
</comment>
<keyword evidence="13" id="KW-1185">Reference proteome</keyword>
<evidence type="ECO:0000256" key="2">
    <source>
        <dbReference type="ARBA" id="ARBA00022516"/>
    </source>
</evidence>
<proteinExistence type="inferred from homology"/>
<keyword evidence="6 11" id="KW-1133">Transmembrane helix</keyword>
<dbReference type="NCBIfam" id="NF003114">
    <property type="entry name" value="PRK04032.1"/>
    <property type="match status" value="1"/>
</dbReference>
<dbReference type="GO" id="GO:0005886">
    <property type="term" value="C:plasma membrane"/>
    <property type="evidence" value="ECO:0007669"/>
    <property type="project" value="UniProtKB-SubCell"/>
</dbReference>
<keyword evidence="3 11" id="KW-0808">Transferase</keyword>
<protein>
    <recommendedName>
        <fullName evidence="11">CDP-archaeol synthase</fullName>
        <ecNumber evidence="11">2.7.7.67</ecNumber>
    </recommendedName>
    <alternativeName>
        <fullName evidence="11">CDP-2,3-bis-(O-geranylgeranyl)-sn-glycerol synthase</fullName>
    </alternativeName>
</protein>
<evidence type="ECO:0000256" key="3">
    <source>
        <dbReference type="ARBA" id="ARBA00022679"/>
    </source>
</evidence>
<dbReference type="InterPro" id="IPR002726">
    <property type="entry name" value="CarS_archaea"/>
</dbReference>
<evidence type="ECO:0000256" key="8">
    <source>
        <dbReference type="ARBA" id="ARBA00023136"/>
    </source>
</evidence>
<evidence type="ECO:0000256" key="9">
    <source>
        <dbReference type="ARBA" id="ARBA00023209"/>
    </source>
</evidence>
<accession>A0A2V2NFS0</accession>
<comment type="cofactor">
    <cofactor evidence="11">
        <name>Mg(2+)</name>
        <dbReference type="ChEBI" id="CHEBI:18420"/>
    </cofactor>
</comment>
<comment type="function">
    <text evidence="11">Catalyzes the formation of CDP-2,3-bis-(O-geranylgeranyl)-sn-glycerol (CDP-archaeol) from 2,3-bis-(O-geranylgeranyl)-sn-glycerol 1-phosphate (DGGGP) and CTP. This reaction is the third ether-bond-formation step in the biosynthesis of archaeal membrane lipids.</text>
</comment>
<dbReference type="GO" id="GO:0046474">
    <property type="term" value="P:glycerophospholipid biosynthetic process"/>
    <property type="evidence" value="ECO:0007669"/>
    <property type="project" value="UniProtKB-UniRule"/>
</dbReference>
<reference evidence="12 13" key="1">
    <citation type="submission" date="2018-05" db="EMBL/GenBank/DDBJ databases">
        <title>Draft genome of Methanospirillum lacunae Ki8-1.</title>
        <authorList>
            <person name="Dueholm M.S."/>
            <person name="Nielsen P.H."/>
            <person name="Bakmann L.F."/>
            <person name="Otzen D.E."/>
        </authorList>
    </citation>
    <scope>NUCLEOTIDE SEQUENCE [LARGE SCALE GENOMIC DNA]</scope>
    <source>
        <strain evidence="12 13">Ki8-1</strain>
    </source>
</reference>
<evidence type="ECO:0000256" key="4">
    <source>
        <dbReference type="ARBA" id="ARBA00022692"/>
    </source>
</evidence>
<dbReference type="Proteomes" id="UP000245657">
    <property type="component" value="Unassembled WGS sequence"/>
</dbReference>
<evidence type="ECO:0000256" key="11">
    <source>
        <dbReference type="HAMAP-Rule" id="MF_01117"/>
    </source>
</evidence>
<dbReference type="PANTHER" id="PTHR39650">
    <property type="entry name" value="CDP-ARCHAEOL SYNTHASE"/>
    <property type="match status" value="1"/>
</dbReference>
<evidence type="ECO:0000313" key="13">
    <source>
        <dbReference type="Proteomes" id="UP000245657"/>
    </source>
</evidence>
<dbReference type="Pfam" id="PF01864">
    <property type="entry name" value="CarS-like"/>
    <property type="match status" value="1"/>
</dbReference>
<feature type="transmembrane region" description="Helical" evidence="11">
    <location>
        <begin position="128"/>
        <end position="149"/>
    </location>
</feature>
<evidence type="ECO:0000256" key="1">
    <source>
        <dbReference type="ARBA" id="ARBA00022475"/>
    </source>
</evidence>
<feature type="transmembrane region" description="Helical" evidence="11">
    <location>
        <begin position="71"/>
        <end position="93"/>
    </location>
</feature>
<evidence type="ECO:0000256" key="10">
    <source>
        <dbReference type="ARBA" id="ARBA00023264"/>
    </source>
</evidence>
<keyword evidence="5 11" id="KW-0460">Magnesium</keyword>
<dbReference type="InterPro" id="IPR032690">
    <property type="entry name" value="CarS"/>
</dbReference>
<keyword evidence="7 11" id="KW-0443">Lipid metabolism</keyword>
<keyword evidence="2 11" id="KW-0444">Lipid biosynthesis</keyword>
<comment type="catalytic activity">
    <reaction evidence="11">
        <text>2,3-bis-O-(geranylgeranyl)-sn-glycerol 1-phosphate + CTP + H(+) = CDP-2,3-bis-O-(geranylgeranyl)-sn-glycerol + diphosphate</text>
        <dbReference type="Rhea" id="RHEA:25690"/>
        <dbReference type="ChEBI" id="CHEBI:15378"/>
        <dbReference type="ChEBI" id="CHEBI:33019"/>
        <dbReference type="ChEBI" id="CHEBI:37563"/>
        <dbReference type="ChEBI" id="CHEBI:58837"/>
        <dbReference type="ChEBI" id="CHEBI:58838"/>
        <dbReference type="EC" id="2.7.7.67"/>
    </reaction>
</comment>
<comment type="subcellular location">
    <subcellularLocation>
        <location evidence="11">Cell membrane</location>
        <topology evidence="11">Multi-pass membrane protein</topology>
    </subcellularLocation>
</comment>
<evidence type="ECO:0000256" key="5">
    <source>
        <dbReference type="ARBA" id="ARBA00022842"/>
    </source>
</evidence>
<keyword evidence="1 11" id="KW-1003">Cell membrane</keyword>